<dbReference type="InterPro" id="IPR001763">
    <property type="entry name" value="Rhodanese-like_dom"/>
</dbReference>
<dbReference type="GO" id="GO:0005634">
    <property type="term" value="C:nucleus"/>
    <property type="evidence" value="ECO:0007669"/>
    <property type="project" value="TreeGrafter"/>
</dbReference>
<sequence length="144" mass="16934">MSSVIVTSYIEPEELAKWILDPNMKARKDYLIIDVRDDDFPFGNICHCKNIPSTKFLDNVEHYVLKCQKIPRLVFHCAMSQVRGPKCANRYTSTLNSLIQDGEIPESEQKVYILRGGFMNFQNLYKDNPKLVENLEEDYWNEYF</sequence>
<dbReference type="GO" id="GO:0005737">
    <property type="term" value="C:cytoplasm"/>
    <property type="evidence" value="ECO:0007669"/>
    <property type="project" value="TreeGrafter"/>
</dbReference>
<dbReference type="STRING" id="1754190.A0A1Y2FR97"/>
<dbReference type="Pfam" id="PF00581">
    <property type="entry name" value="Rhodanese"/>
    <property type="match status" value="1"/>
</dbReference>
<evidence type="ECO:0000259" key="1">
    <source>
        <dbReference type="PROSITE" id="PS50206"/>
    </source>
</evidence>
<keyword evidence="3" id="KW-1185">Reference proteome</keyword>
<dbReference type="PROSITE" id="PS50206">
    <property type="entry name" value="RHODANESE_3"/>
    <property type="match status" value="1"/>
</dbReference>
<dbReference type="Proteomes" id="UP000193920">
    <property type="component" value="Unassembled WGS sequence"/>
</dbReference>
<evidence type="ECO:0000313" key="3">
    <source>
        <dbReference type="Proteomes" id="UP000193920"/>
    </source>
</evidence>
<evidence type="ECO:0000313" key="2">
    <source>
        <dbReference type="EMBL" id="ORY86513.1"/>
    </source>
</evidence>
<dbReference type="InterPro" id="IPR036873">
    <property type="entry name" value="Rhodanese-like_dom_sf"/>
</dbReference>
<feature type="domain" description="Rhodanese" evidence="1">
    <location>
        <begin position="26"/>
        <end position="126"/>
    </location>
</feature>
<dbReference type="SUPFAM" id="SSF52821">
    <property type="entry name" value="Rhodanese/Cell cycle control phosphatase"/>
    <property type="match status" value="1"/>
</dbReference>
<dbReference type="PANTHER" id="PTHR10828">
    <property type="entry name" value="M-PHASE INDUCER PHOSPHATASE DUAL SPECIFICITY PHOSPHATASE CDC25"/>
    <property type="match status" value="1"/>
</dbReference>
<name>A0A1Y2FR97_9FUNG</name>
<proteinExistence type="predicted"/>
<dbReference type="Gene3D" id="3.40.250.10">
    <property type="entry name" value="Rhodanese-like domain"/>
    <property type="match status" value="1"/>
</dbReference>
<dbReference type="SMART" id="SM00450">
    <property type="entry name" value="RHOD"/>
    <property type="match status" value="1"/>
</dbReference>
<organism evidence="2 3">
    <name type="scientific">Neocallimastix californiae</name>
    <dbReference type="NCBI Taxonomy" id="1754190"/>
    <lineage>
        <taxon>Eukaryota</taxon>
        <taxon>Fungi</taxon>
        <taxon>Fungi incertae sedis</taxon>
        <taxon>Chytridiomycota</taxon>
        <taxon>Chytridiomycota incertae sedis</taxon>
        <taxon>Neocallimastigomycetes</taxon>
        <taxon>Neocallimastigales</taxon>
        <taxon>Neocallimastigaceae</taxon>
        <taxon>Neocallimastix</taxon>
    </lineage>
</organism>
<dbReference type="GO" id="GO:0004725">
    <property type="term" value="F:protein tyrosine phosphatase activity"/>
    <property type="evidence" value="ECO:0007669"/>
    <property type="project" value="TreeGrafter"/>
</dbReference>
<dbReference type="PANTHER" id="PTHR10828:SF38">
    <property type="entry name" value="ARSENICAL-RESISTANCE PROTEIN 2-RELATED"/>
    <property type="match status" value="1"/>
</dbReference>
<reference evidence="2 3" key="1">
    <citation type="submission" date="2016-08" db="EMBL/GenBank/DDBJ databases">
        <title>A Parts List for Fungal Cellulosomes Revealed by Comparative Genomics.</title>
        <authorList>
            <consortium name="DOE Joint Genome Institute"/>
            <person name="Haitjema C.H."/>
            <person name="Gilmore S.P."/>
            <person name="Henske J.K."/>
            <person name="Solomon K.V."/>
            <person name="De Groot R."/>
            <person name="Kuo A."/>
            <person name="Mondo S.J."/>
            <person name="Salamov A.A."/>
            <person name="Labutti K."/>
            <person name="Zhao Z."/>
            <person name="Chiniquy J."/>
            <person name="Barry K."/>
            <person name="Brewer H.M."/>
            <person name="Purvine S.O."/>
            <person name="Wright A.T."/>
            <person name="Boxma B."/>
            <person name="Van Alen T."/>
            <person name="Hackstein J.H."/>
            <person name="Baker S.E."/>
            <person name="Grigoriev I.V."/>
            <person name="O'Malley M.A."/>
        </authorList>
    </citation>
    <scope>NUCLEOTIDE SEQUENCE [LARGE SCALE GENOMIC DNA]</scope>
    <source>
        <strain evidence="2 3">G1</strain>
    </source>
</reference>
<protein>
    <submittedName>
        <fullName evidence="2">Rhodanese-like protein</fullName>
    </submittedName>
</protein>
<dbReference type="AlphaFoldDB" id="A0A1Y2FR97"/>
<comment type="caution">
    <text evidence="2">The sequence shown here is derived from an EMBL/GenBank/DDBJ whole genome shotgun (WGS) entry which is preliminary data.</text>
</comment>
<dbReference type="EMBL" id="MCOG01000002">
    <property type="protein sequence ID" value="ORY86513.1"/>
    <property type="molecule type" value="Genomic_DNA"/>
</dbReference>
<gene>
    <name evidence="2" type="ORF">LY90DRAFT_374584</name>
</gene>
<dbReference type="OrthoDB" id="102559at2759"/>
<accession>A0A1Y2FR97</accession>